<dbReference type="SMART" id="SM00271">
    <property type="entry name" value="DnaJ"/>
    <property type="match status" value="1"/>
</dbReference>
<feature type="domain" description="J" evidence="7">
    <location>
        <begin position="10"/>
        <end position="74"/>
    </location>
</feature>
<dbReference type="InterPro" id="IPR001305">
    <property type="entry name" value="HSP_DnaJ_Cys-rich_dom"/>
</dbReference>
<dbReference type="InterPro" id="IPR001623">
    <property type="entry name" value="DnaJ_domain"/>
</dbReference>
<feature type="repeat" description="CXXCXGXG motif" evidence="5">
    <location>
        <begin position="172"/>
        <end position="179"/>
    </location>
</feature>
<dbReference type="PROSITE" id="PS50076">
    <property type="entry name" value="DNAJ_2"/>
    <property type="match status" value="1"/>
</dbReference>
<reference evidence="9 10" key="1">
    <citation type="submission" date="2021-06" db="EMBL/GenBank/DDBJ databases">
        <title>Differences between aerobic and microaerobic xylene degrading microbial communities.</title>
        <authorList>
            <person name="Banerjee S."/>
            <person name="Tancsics A."/>
        </authorList>
    </citation>
    <scope>NUCLEOTIDE SEQUENCE [LARGE SCALE GENOMIC DNA]</scope>
    <source>
        <strain evidence="9 10">MAP12</strain>
    </source>
</reference>
<feature type="repeat" description="CXXCXGXG motif" evidence="5">
    <location>
        <begin position="212"/>
        <end position="219"/>
    </location>
</feature>
<feature type="domain" description="CR-type" evidence="8">
    <location>
        <begin position="142"/>
        <end position="224"/>
    </location>
</feature>
<comment type="function">
    <text evidence="5">Participates actively in the response to hyperosmotic and heat shock by preventing the aggregation of stress-denatured proteins and by disaggregating proteins, also in an autonomous, DnaK-independent fashion. Unfolded proteins bind initially to DnaJ; upon interaction with the DnaJ-bound protein, DnaK hydrolyzes its bound ATP, resulting in the formation of a stable complex. GrpE releases ADP from DnaK; ATP binding to DnaK triggers the release of the substrate protein, thus completing the reaction cycle. Several rounds of ATP-dependent interactions between DnaJ, DnaK and GrpE are required for fully efficient folding. Also involved, together with DnaK and GrpE, in the DNA replication of plasmids through activation of initiation proteins.</text>
</comment>
<feature type="binding site" evidence="5">
    <location>
        <position position="175"/>
    </location>
    <ligand>
        <name>Zn(2+)</name>
        <dbReference type="ChEBI" id="CHEBI:29105"/>
        <label>2</label>
    </ligand>
</feature>
<keyword evidence="10" id="KW-1185">Reference proteome</keyword>
<feature type="binding site" evidence="5">
    <location>
        <position position="155"/>
    </location>
    <ligand>
        <name>Zn(2+)</name>
        <dbReference type="ChEBI" id="CHEBI:29105"/>
        <label>1</label>
    </ligand>
</feature>
<name>A0ABS6N0I4_9GAMM</name>
<comment type="subcellular location">
    <subcellularLocation>
        <location evidence="5">Cytoplasm</location>
    </subcellularLocation>
</comment>
<keyword evidence="1 5" id="KW-0479">Metal-binding</keyword>
<dbReference type="PROSITE" id="PS51188">
    <property type="entry name" value="ZF_CR"/>
    <property type="match status" value="1"/>
</dbReference>
<keyword evidence="3 5" id="KW-0863">Zinc-finger</keyword>
<evidence type="ECO:0000256" key="6">
    <source>
        <dbReference type="PROSITE-ProRule" id="PRU00546"/>
    </source>
</evidence>
<feature type="repeat" description="CXXCXGXG motif" evidence="5">
    <location>
        <begin position="198"/>
        <end position="205"/>
    </location>
</feature>
<feature type="zinc finger region" description="CR-type" evidence="6">
    <location>
        <begin position="142"/>
        <end position="224"/>
    </location>
</feature>
<evidence type="ECO:0000259" key="7">
    <source>
        <dbReference type="PROSITE" id="PS50076"/>
    </source>
</evidence>
<proteinExistence type="inferred from homology"/>
<gene>
    <name evidence="5" type="primary">dnaJ</name>
    <name evidence="9" type="ORF">KRX52_15475</name>
</gene>
<accession>A0ABS6N0I4</accession>
<evidence type="ECO:0000256" key="5">
    <source>
        <dbReference type="HAMAP-Rule" id="MF_01152"/>
    </source>
</evidence>
<dbReference type="EMBL" id="JAHRGL010000049">
    <property type="protein sequence ID" value="MBV2134179.1"/>
    <property type="molecule type" value="Genomic_DNA"/>
</dbReference>
<dbReference type="CDD" id="cd06257">
    <property type="entry name" value="DnaJ"/>
    <property type="match status" value="1"/>
</dbReference>
<dbReference type="Pfam" id="PF00684">
    <property type="entry name" value="DnaJ_CXXCXGXG"/>
    <property type="match status" value="1"/>
</dbReference>
<keyword evidence="5" id="KW-0963">Cytoplasm</keyword>
<protein>
    <recommendedName>
        <fullName evidence="5">Chaperone protein DnaJ</fullName>
    </recommendedName>
</protein>
<comment type="cofactor">
    <cofactor evidence="5">
        <name>Zn(2+)</name>
        <dbReference type="ChEBI" id="CHEBI:29105"/>
    </cofactor>
    <text evidence="5">Binds 2 Zn(2+) ions per monomer.</text>
</comment>
<organism evidence="9 10">
    <name type="scientific">Geopseudomonas aromaticivorans</name>
    <dbReference type="NCBI Taxonomy" id="2849492"/>
    <lineage>
        <taxon>Bacteria</taxon>
        <taxon>Pseudomonadati</taxon>
        <taxon>Pseudomonadota</taxon>
        <taxon>Gammaproteobacteria</taxon>
        <taxon>Pseudomonadales</taxon>
        <taxon>Pseudomonadaceae</taxon>
        <taxon>Geopseudomonas</taxon>
    </lineage>
</organism>
<evidence type="ECO:0000259" key="8">
    <source>
        <dbReference type="PROSITE" id="PS51188"/>
    </source>
</evidence>
<dbReference type="InterPro" id="IPR018253">
    <property type="entry name" value="DnaJ_domain_CS"/>
</dbReference>
<dbReference type="InterPro" id="IPR012724">
    <property type="entry name" value="DnaJ"/>
</dbReference>
<comment type="subunit">
    <text evidence="5">Homodimer.</text>
</comment>
<dbReference type="CDD" id="cd10719">
    <property type="entry name" value="DnaJ_zf"/>
    <property type="match status" value="1"/>
</dbReference>
<keyword evidence="5" id="KW-0235">DNA replication</keyword>
<evidence type="ECO:0000256" key="4">
    <source>
        <dbReference type="ARBA" id="ARBA00022833"/>
    </source>
</evidence>
<keyword evidence="5" id="KW-0346">Stress response</keyword>
<dbReference type="RefSeq" id="WP_217682615.1">
    <property type="nucleotide sequence ID" value="NZ_JAHRGL010000049.1"/>
</dbReference>
<evidence type="ECO:0000256" key="3">
    <source>
        <dbReference type="ARBA" id="ARBA00022771"/>
    </source>
</evidence>
<feature type="binding site" evidence="5">
    <location>
        <position position="201"/>
    </location>
    <ligand>
        <name>Zn(2+)</name>
        <dbReference type="ChEBI" id="CHEBI:29105"/>
        <label>2</label>
    </ligand>
</feature>
<feature type="binding site" evidence="5">
    <location>
        <position position="198"/>
    </location>
    <ligand>
        <name>Zn(2+)</name>
        <dbReference type="ChEBI" id="CHEBI:29105"/>
        <label>2</label>
    </ligand>
</feature>
<keyword evidence="4 5" id="KW-0862">Zinc</keyword>
<comment type="caution">
    <text evidence="9">The sequence shown here is derived from an EMBL/GenBank/DDBJ whole genome shotgun (WGS) entry which is preliminary data.</text>
</comment>
<evidence type="ECO:0000256" key="1">
    <source>
        <dbReference type="ARBA" id="ARBA00022723"/>
    </source>
</evidence>
<evidence type="ECO:0000313" key="10">
    <source>
        <dbReference type="Proteomes" id="UP000813068"/>
    </source>
</evidence>
<dbReference type="PANTHER" id="PTHR43096">
    <property type="entry name" value="DNAJ HOMOLOG 1, MITOCHONDRIAL-RELATED"/>
    <property type="match status" value="1"/>
</dbReference>
<dbReference type="Pfam" id="PF00226">
    <property type="entry name" value="DnaJ"/>
    <property type="match status" value="1"/>
</dbReference>
<dbReference type="Proteomes" id="UP000813068">
    <property type="component" value="Unassembled WGS sequence"/>
</dbReference>
<dbReference type="PROSITE" id="PS00636">
    <property type="entry name" value="DNAJ_1"/>
    <property type="match status" value="1"/>
</dbReference>
<feature type="binding site" evidence="5">
    <location>
        <position position="215"/>
    </location>
    <ligand>
        <name>Zn(2+)</name>
        <dbReference type="ChEBI" id="CHEBI:29105"/>
        <label>1</label>
    </ligand>
</feature>
<sequence length="371" mass="39869">MAEAAAAKRDYYEVLGVAKEADAKAIKDAFRRLAMQYHPDRNKAPGAEARFKEIAEAYAVLSDPKKRADYDAGGFAGVEGLRPEDLFGGIDFEDLLGGMGFDGGGLFERFFGGRGHARHTGPPRGENIEMLLQVPLERVLHGGEERLHLERPQPCPACQGSGAKAGTVPRQCATCKGSGQAVKSRREGGVLYQQISPCAECHGVGSFIDQPCPDCHGSGRLERGETLTVKVPAGVEEGMALRIPGHGMPAPPGGQAGDLFVVVRSQPDPRFERDGADLWRPQELALLDAVLGTELSVATLDGSAKVRVPPGTQPDTVLRLRGKGLPHFGHAGRGDLLLRLVLQVPAHLTTEERSLYEQLRRLREAAGRSKP</sequence>
<dbReference type="PANTHER" id="PTHR43096:SF10">
    <property type="entry name" value="CHAPERONE PROTEIN DNAJ A6, CHLOROPLASTIC"/>
    <property type="match status" value="1"/>
</dbReference>
<feature type="repeat" description="CXXCXGXG motif" evidence="5">
    <location>
        <begin position="155"/>
        <end position="162"/>
    </location>
</feature>
<dbReference type="Pfam" id="PF01556">
    <property type="entry name" value="DnaJ_C"/>
    <property type="match status" value="1"/>
</dbReference>
<comment type="domain">
    <text evidence="5">The J domain is necessary and sufficient to stimulate DnaK ATPase activity. Zinc center 1 plays an important role in the autonomous, DnaK-independent chaperone activity of DnaJ. Zinc center 2 is essential for interaction with DnaK and for DnaJ activity.</text>
</comment>
<dbReference type="NCBIfam" id="NF008035">
    <property type="entry name" value="PRK10767.1"/>
    <property type="match status" value="1"/>
</dbReference>
<dbReference type="HAMAP" id="MF_01152">
    <property type="entry name" value="DnaJ"/>
    <property type="match status" value="1"/>
</dbReference>
<feature type="binding site" evidence="5">
    <location>
        <position position="212"/>
    </location>
    <ligand>
        <name>Zn(2+)</name>
        <dbReference type="ChEBI" id="CHEBI:29105"/>
        <label>1</label>
    </ligand>
</feature>
<keyword evidence="2 5" id="KW-0677">Repeat</keyword>
<dbReference type="CDD" id="cd10747">
    <property type="entry name" value="DnaJ_C"/>
    <property type="match status" value="1"/>
</dbReference>
<comment type="similarity">
    <text evidence="5">Belongs to the DnaJ family.</text>
</comment>
<evidence type="ECO:0000313" key="9">
    <source>
        <dbReference type="EMBL" id="MBV2134179.1"/>
    </source>
</evidence>
<evidence type="ECO:0000256" key="2">
    <source>
        <dbReference type="ARBA" id="ARBA00022737"/>
    </source>
</evidence>
<keyword evidence="5" id="KW-0143">Chaperone</keyword>
<dbReference type="InterPro" id="IPR002939">
    <property type="entry name" value="DnaJ_C"/>
</dbReference>
<feature type="binding site" evidence="5">
    <location>
        <position position="158"/>
    </location>
    <ligand>
        <name>Zn(2+)</name>
        <dbReference type="ChEBI" id="CHEBI:29105"/>
        <label>1</label>
    </ligand>
</feature>
<feature type="binding site" evidence="5">
    <location>
        <position position="172"/>
    </location>
    <ligand>
        <name>Zn(2+)</name>
        <dbReference type="ChEBI" id="CHEBI:29105"/>
        <label>2</label>
    </ligand>
</feature>